<dbReference type="SUPFAM" id="SSF117074">
    <property type="entry name" value="Hypothetical protein PA1324"/>
    <property type="match status" value="1"/>
</dbReference>
<dbReference type="EMBL" id="FOTF01000002">
    <property type="protein sequence ID" value="SFK80417.1"/>
    <property type="molecule type" value="Genomic_DNA"/>
</dbReference>
<dbReference type="STRING" id="195913.SAMN04488004_102164"/>
<evidence type="ECO:0000313" key="3">
    <source>
        <dbReference type="Proteomes" id="UP000199550"/>
    </source>
</evidence>
<evidence type="ECO:0000259" key="1">
    <source>
        <dbReference type="Pfam" id="PF01345"/>
    </source>
</evidence>
<gene>
    <name evidence="2" type="ORF">SAMN04488004_102164</name>
</gene>
<dbReference type="InterPro" id="IPR051172">
    <property type="entry name" value="Chlamydia_OmcB"/>
</dbReference>
<dbReference type="Gene3D" id="2.60.40.10">
    <property type="entry name" value="Immunoglobulins"/>
    <property type="match status" value="2"/>
</dbReference>
<dbReference type="InterPro" id="IPR001434">
    <property type="entry name" value="OmcB-like_DUF11"/>
</dbReference>
<dbReference type="PANTHER" id="PTHR34819">
    <property type="entry name" value="LARGE CYSTEINE-RICH PERIPLASMIC PROTEIN OMCB"/>
    <property type="match status" value="1"/>
</dbReference>
<proteinExistence type="predicted"/>
<organism evidence="2 3">
    <name type="scientific">Loktanella salsilacus</name>
    <dbReference type="NCBI Taxonomy" id="195913"/>
    <lineage>
        <taxon>Bacteria</taxon>
        <taxon>Pseudomonadati</taxon>
        <taxon>Pseudomonadota</taxon>
        <taxon>Alphaproteobacteria</taxon>
        <taxon>Rhodobacterales</taxon>
        <taxon>Roseobacteraceae</taxon>
        <taxon>Loktanella</taxon>
    </lineage>
</organism>
<evidence type="ECO:0000313" key="2">
    <source>
        <dbReference type="EMBL" id="SFK80417.1"/>
    </source>
</evidence>
<dbReference type="Proteomes" id="UP000199550">
    <property type="component" value="Unassembled WGS sequence"/>
</dbReference>
<name>A0A1I4CJE6_9RHOB</name>
<dbReference type="InterPro" id="IPR047589">
    <property type="entry name" value="DUF11_rpt"/>
</dbReference>
<dbReference type="NCBIfam" id="TIGR01451">
    <property type="entry name" value="B_ant_repeat"/>
    <property type="match status" value="1"/>
</dbReference>
<protein>
    <submittedName>
        <fullName evidence="2">Conserved repeat domain-containing protein</fullName>
    </submittedName>
</protein>
<keyword evidence="3" id="KW-1185">Reference proteome</keyword>
<feature type="domain" description="DUF11" evidence="1">
    <location>
        <begin position="814"/>
        <end position="935"/>
    </location>
</feature>
<accession>A0A1I4CJE6</accession>
<dbReference type="Pfam" id="PF01345">
    <property type="entry name" value="DUF11"/>
    <property type="match status" value="1"/>
</dbReference>
<dbReference type="InterPro" id="IPR013783">
    <property type="entry name" value="Ig-like_fold"/>
</dbReference>
<sequence>MLSEWITGLTFCISHQPFASLQKRMPIGEYKGRQSAYNWAALYRKRFAMLRYRRSLQDPRLGARSREILVQGVGAIHTDYAGLVPTAALDVMTKDQLADVALRDAGSKNRLLGFNSFFHKMRKAATKRVLIILQVLLLCSTAHGVSAQTVILTEDFGAGAINPGPELAAGITTLCYENLTGICDRYIGGDPNVVDDGEYTIANDPSVAFPGAFRSMPDHTGNTDGRMMVINAELQPDVMYSRSVTAPLIGNNRTITISAYLANINTVGTADYCGTTPGGYILPNVTFQVLDSSGTVLGAVDSGDIAIENSNVDIWKLNSGTILIPDGQTNFTTRIINNAPGGCGNDLAIDDVSAVVEVVPPPSPAFPSGPGLSASACNVTTPTGNAFADIGMRWDNNGNINGSIDRTDLFSAIGSQSVSGLTAVNNLNDLNIDRNSVPASFSASSYVAYNFTTQAYTNTVELYGIGVAGYSATQPWHNQASGVYKFAIQVDDDPAFASPQTLLADTQMSNGDMPGAAAGVFVADFGTAIYNFGHYDASGTVVTLAPSTTYYVRVYPFDDTASGKDDQQPYADIVLWDDFMLKAVSCTVTQIDAADDDFSANPIEGSIGGTAGNAFANDTFNNNPIDPALIDTAVVTAATPAAPGALVPYLATSGASEGQVIVPAGTPEGTYTITYQICETANTANCKSANITVVVQRGGAISGLLYEDLDGSGAYNGAEPTLPAGIIVTLYNDNGSPSNFADDTLVGTTGTLADGTYGFDPLPAGTYRIALDSADPAIPAGLVVSTAAPLISVAVAVGATTTGQDFGFIPGQADLSVTKQARSSVDASPITAALAGAAVDFVITITNDGPAATTGVIVQDKLLSGFAYVQDDAASSGTTYDPGTGLWVVGSLAPGASQVLTIRVTMLATGVHTNTAEVIASALADPDSDPDVGAATDDLSDGIADDDEATVTIALSPSGQVLSGRVFLDNGAGGAAAHDNVLSGTEIGTDKAVVTLLDASGVFLAAPALDAAGQWSLALPQGYTGAVTVVVTATGGLITVSETAQALPARVNADPSDGQFTFTPAAATDYAGLDVGLIREARLTKSQEAAIGAGQVVTLRHEYLAGSTGTVSFALTNVTTQSADAFAATLFIDTNCDGTPDAALSGPQLVTVGTQLCVIARVAASSSLGDNAAYAFDVSAETIYTGIAVRETDVNTDRLTSTSGNGYLVLTKTVRNETEGTPEDQSNKGWVGDVLEYRIYVTNPSQEMAMNVVIHDHTPAYTQLAEAVPSPLLLGLSLSCTLAAPAVNNAGYVGALRWDCTGPFAPGETGSVSFKVAIAP</sequence>
<reference evidence="2 3" key="1">
    <citation type="submission" date="2016-10" db="EMBL/GenBank/DDBJ databases">
        <authorList>
            <person name="de Groot N.N."/>
        </authorList>
    </citation>
    <scope>NUCLEOTIDE SEQUENCE [LARGE SCALE GENOMIC DNA]</scope>
    <source>
        <strain evidence="2 3">DSM 16199</strain>
    </source>
</reference>